<organism evidence="1 2">
    <name type="scientific">Bifidobacterium biavatii DSM 23969</name>
    <dbReference type="NCBI Taxonomy" id="1437608"/>
    <lineage>
        <taxon>Bacteria</taxon>
        <taxon>Bacillati</taxon>
        <taxon>Actinomycetota</taxon>
        <taxon>Actinomycetes</taxon>
        <taxon>Bifidobacteriales</taxon>
        <taxon>Bifidobacteriaceae</taxon>
        <taxon>Bifidobacterium</taxon>
    </lineage>
</organism>
<protein>
    <submittedName>
        <fullName evidence="1">Uncharacterized protein</fullName>
    </submittedName>
</protein>
<comment type="caution">
    <text evidence="1">The sequence shown here is derived from an EMBL/GenBank/DDBJ whole genome shotgun (WGS) entry which is preliminary data.</text>
</comment>
<dbReference type="Proteomes" id="UP000029108">
    <property type="component" value="Unassembled WGS sequence"/>
</dbReference>
<sequence>MGMFDLLDEPMPGDVMADIADRMVKRRKEHGMTPADLTGIGVKAGIPRARCLSVAKDMQKRIADAGFAVRD</sequence>
<dbReference type="AlphaFoldDB" id="A0A087A0G3"/>
<dbReference type="eggNOG" id="COG3550">
    <property type="taxonomic scope" value="Bacteria"/>
</dbReference>
<dbReference type="EMBL" id="JGYN01000006">
    <property type="protein sequence ID" value="KFI52263.1"/>
    <property type="molecule type" value="Genomic_DNA"/>
</dbReference>
<dbReference type="RefSeq" id="WP_238548415.1">
    <property type="nucleotide sequence ID" value="NZ_JGYN01000006.1"/>
</dbReference>
<dbReference type="STRING" id="1437608.GCA_000771645_00559"/>
<evidence type="ECO:0000313" key="2">
    <source>
        <dbReference type="Proteomes" id="UP000029108"/>
    </source>
</evidence>
<keyword evidence="2" id="KW-1185">Reference proteome</keyword>
<evidence type="ECO:0000313" key="1">
    <source>
        <dbReference type="EMBL" id="KFI52263.1"/>
    </source>
</evidence>
<reference evidence="1 2" key="1">
    <citation type="submission" date="2014-03" db="EMBL/GenBank/DDBJ databases">
        <title>Genomics of Bifidobacteria.</title>
        <authorList>
            <person name="Ventura M."/>
            <person name="Milani C."/>
            <person name="Lugli G.A."/>
        </authorList>
    </citation>
    <scope>NUCLEOTIDE SEQUENCE [LARGE SCALE GENOMIC DNA]</scope>
    <source>
        <strain evidence="1 2">DSM 23969</strain>
    </source>
</reference>
<gene>
    <name evidence="1" type="ORF">BBIA_0561</name>
</gene>
<name>A0A087A0G3_9BIFI</name>
<proteinExistence type="predicted"/>
<accession>A0A087A0G3</accession>